<feature type="non-terminal residue" evidence="2">
    <location>
        <position position="445"/>
    </location>
</feature>
<dbReference type="InterPro" id="IPR043380">
    <property type="entry name" value="Gcl-like"/>
</dbReference>
<dbReference type="PANTHER" id="PTHR23231">
    <property type="entry name" value="GERM CELL-LESS PROTEIN"/>
    <property type="match status" value="1"/>
</dbReference>
<dbReference type="EMBL" id="CAXKWB010018168">
    <property type="protein sequence ID" value="CAL4120382.1"/>
    <property type="molecule type" value="Genomic_DNA"/>
</dbReference>
<keyword evidence="1" id="KW-0217">Developmental protein</keyword>
<reference evidence="2 3" key="1">
    <citation type="submission" date="2024-05" db="EMBL/GenBank/DDBJ databases">
        <authorList>
            <person name="Wallberg A."/>
        </authorList>
    </citation>
    <scope>NUCLEOTIDE SEQUENCE [LARGE SCALE GENOMIC DNA]</scope>
</reference>
<sequence>MACLFQWRTSHIIANTCYTEAIVQANEIRNDTSSEITFNALLHRPRTLKWQLNSFTKLLYRTSSNTNKKSTARSVPHMTAKHLKDIYLISTEFLSTSFYSDLLEKVRGRDSYRILIKIETLRLALGQFYKDDIVVEAAGVRPLLAAATMLQMEPLIQQCAAIMLETINIKTVLSYHEGAHNYGVMEVQKACRKWLQHNLLTQVTEHPTTLRRISPELMHQLLASPHLYVMQTEFSVYVMLKAWVFLCLHPWWEGGHETAFLEAHKFFRNRSDPGCFLEQEGKHLAPVFSALRLVYLIYHHLDVEMLIADRSKPSLKVGPELMPTTWYFGRMLKNNQFWHYGPASISEKTYSLSRAPFAWRFLAGSGVEFKHCPTYENLGLSESLTGKRRSLRVGAENHPSHLVKGVPLAGTIIMYRIANTRTPERELSIVETLQSDVLPVSATRK</sequence>
<dbReference type="CDD" id="cd18495">
    <property type="entry name" value="BACK_GCL"/>
    <property type="match status" value="1"/>
</dbReference>
<evidence type="ECO:0000256" key="1">
    <source>
        <dbReference type="ARBA" id="ARBA00022473"/>
    </source>
</evidence>
<evidence type="ECO:0008006" key="4">
    <source>
        <dbReference type="Google" id="ProtNLM"/>
    </source>
</evidence>
<accession>A0AAV2RD84</accession>
<dbReference type="PANTHER" id="PTHR23231:SF17">
    <property type="entry name" value="BTB DOMAIN-CONTAINING PROTEIN"/>
    <property type="match status" value="1"/>
</dbReference>
<dbReference type="Proteomes" id="UP001497623">
    <property type="component" value="Unassembled WGS sequence"/>
</dbReference>
<dbReference type="InterPro" id="IPR011333">
    <property type="entry name" value="SKP1/BTB/POZ_sf"/>
</dbReference>
<gene>
    <name evidence="2" type="ORF">MNOR_LOCUS22009</name>
</gene>
<keyword evidence="3" id="KW-1185">Reference proteome</keyword>
<dbReference type="Gene3D" id="3.30.710.10">
    <property type="entry name" value="Potassium Channel Kv1.1, Chain A"/>
    <property type="match status" value="1"/>
</dbReference>
<name>A0AAV2RD84_MEGNR</name>
<evidence type="ECO:0000313" key="2">
    <source>
        <dbReference type="EMBL" id="CAL4120382.1"/>
    </source>
</evidence>
<dbReference type="AlphaFoldDB" id="A0AAV2RD84"/>
<proteinExistence type="predicted"/>
<organism evidence="2 3">
    <name type="scientific">Meganyctiphanes norvegica</name>
    <name type="common">Northern krill</name>
    <name type="synonym">Thysanopoda norvegica</name>
    <dbReference type="NCBI Taxonomy" id="48144"/>
    <lineage>
        <taxon>Eukaryota</taxon>
        <taxon>Metazoa</taxon>
        <taxon>Ecdysozoa</taxon>
        <taxon>Arthropoda</taxon>
        <taxon>Crustacea</taxon>
        <taxon>Multicrustacea</taxon>
        <taxon>Malacostraca</taxon>
        <taxon>Eumalacostraca</taxon>
        <taxon>Eucarida</taxon>
        <taxon>Euphausiacea</taxon>
        <taxon>Euphausiidae</taxon>
        <taxon>Meganyctiphanes</taxon>
    </lineage>
</organism>
<dbReference type="GO" id="GO:0007281">
    <property type="term" value="P:germ cell development"/>
    <property type="evidence" value="ECO:0007669"/>
    <property type="project" value="InterPro"/>
</dbReference>
<evidence type="ECO:0000313" key="3">
    <source>
        <dbReference type="Proteomes" id="UP001497623"/>
    </source>
</evidence>
<dbReference type="SUPFAM" id="SSF54695">
    <property type="entry name" value="POZ domain"/>
    <property type="match status" value="1"/>
</dbReference>
<protein>
    <recommendedName>
        <fullName evidence="4">BTB/POZ domain-containing protein 16</fullName>
    </recommendedName>
</protein>
<comment type="caution">
    <text evidence="2">The sequence shown here is derived from an EMBL/GenBank/DDBJ whole genome shotgun (WGS) entry which is preliminary data.</text>
</comment>